<dbReference type="AlphaFoldDB" id="A0AA86MXC5"/>
<gene>
    <name evidence="1" type="ORF">DNFV4_01177</name>
</gene>
<protein>
    <submittedName>
        <fullName evidence="1">Ync</fullName>
    </submittedName>
</protein>
<dbReference type="Gene3D" id="3.10.450.620">
    <property type="entry name" value="JHP933, nucleotidyltransferase-like core domain"/>
    <property type="match status" value="1"/>
</dbReference>
<accession>A0AA86MXC5</accession>
<evidence type="ECO:0000313" key="2">
    <source>
        <dbReference type="Proteomes" id="UP001179121"/>
    </source>
</evidence>
<dbReference type="Proteomes" id="UP001179121">
    <property type="component" value="Chromosome"/>
</dbReference>
<sequence>MVTDNRFTEQVRLLVTVLPHVARQGCFALKGGTALNLFVRDMPRLSVDIDLAYLPVQDRETSLTAIDQALKAIAADIARAVPGVNVQGSVLSGTMGWFKLVVERGGVRVKIEVTPVLRGSVYSSELRELVPRAQAEFGYAQVQVLSFEDLYAGKLCAALDRQHPRDLFDVRLLLAAEGITPRLKNAFLVYLISHNRPMAELIAPTRKDNRAIYEGEFAGMAIELVTLEVLDAAREQLITTIQRSLTEEDRQFLLAVKRGDADWSMFPIPGAKNLPAVQWKLQNLSRMEPAKRQKAFRSLERVLYG</sequence>
<dbReference type="Pfam" id="PF08843">
    <property type="entry name" value="AbiEii"/>
    <property type="match status" value="1"/>
</dbReference>
<evidence type="ECO:0000313" key="1">
    <source>
        <dbReference type="EMBL" id="CAI4030747.1"/>
    </source>
</evidence>
<dbReference type="KEGG" id="nti:DNFV4_01177"/>
<name>A0AA86MXC5_9BACT</name>
<keyword evidence="2" id="KW-1185">Reference proteome</keyword>
<proteinExistence type="predicted"/>
<dbReference type="RefSeq" id="WP_289267717.1">
    <property type="nucleotide sequence ID" value="NZ_OX365700.1"/>
</dbReference>
<organism evidence="1 2">
    <name type="scientific">Nitrospira tepida</name>
    <dbReference type="NCBI Taxonomy" id="2973512"/>
    <lineage>
        <taxon>Bacteria</taxon>
        <taxon>Pseudomonadati</taxon>
        <taxon>Nitrospirota</taxon>
        <taxon>Nitrospiria</taxon>
        <taxon>Nitrospirales</taxon>
        <taxon>Nitrospiraceae</taxon>
        <taxon>Nitrospira</taxon>
    </lineage>
</organism>
<reference evidence="1" key="1">
    <citation type="submission" date="2022-10" db="EMBL/GenBank/DDBJ databases">
        <authorList>
            <person name="Koch H."/>
        </authorList>
    </citation>
    <scope>NUCLEOTIDE SEQUENCE</scope>
    <source>
        <strain evidence="1">DNF</strain>
    </source>
</reference>
<dbReference type="InterPro" id="IPR014942">
    <property type="entry name" value="AbiEii"/>
</dbReference>
<dbReference type="EMBL" id="OX365700">
    <property type="protein sequence ID" value="CAI4030747.1"/>
    <property type="molecule type" value="Genomic_DNA"/>
</dbReference>